<feature type="transmembrane region" description="Helical" evidence="1">
    <location>
        <begin position="102"/>
        <end position="123"/>
    </location>
</feature>
<dbReference type="AlphaFoldDB" id="A0A4R5QAB9"/>
<dbReference type="OrthoDB" id="164118at2"/>
<feature type="transmembrane region" description="Helical" evidence="1">
    <location>
        <begin position="206"/>
        <end position="226"/>
    </location>
</feature>
<name>A0A4R5QAB9_9PROT</name>
<gene>
    <name evidence="2" type="ORF">E2C06_28120</name>
</gene>
<proteinExistence type="predicted"/>
<feature type="transmembrane region" description="Helical" evidence="1">
    <location>
        <begin position="64"/>
        <end position="90"/>
    </location>
</feature>
<comment type="caution">
    <text evidence="2">The sequence shown here is derived from an EMBL/GenBank/DDBJ whole genome shotgun (WGS) entry which is preliminary data.</text>
</comment>
<sequence length="258" mass="26512">MAQHARDGAMGGAEMVGASPTMGLRAPVFLAIWVVMMAAMMFPAVAPMVLAFHRIQAGRHGSGAFVPTWVFVAGYMLVWTAAGAAAYAAALAAEAVAVRTGLGPAGAARIGGAVLVAAGLYQLTPLKDRCLSKCRTPVGFIMTSWREGRLGALRMGAQHGLWCLGCCWLLFAVLFPLGLMNIAAMAALTALVFAEKTLPWGRLAARAAAVVLVAYGGLVLAVPAALPTYAVHAGMAMPAGGKGTTYPATVSPQASQSR</sequence>
<feature type="transmembrane region" description="Helical" evidence="1">
    <location>
        <begin position="161"/>
        <end position="194"/>
    </location>
</feature>
<dbReference type="EMBL" id="SMSJ01000072">
    <property type="protein sequence ID" value="TDH59301.1"/>
    <property type="molecule type" value="Genomic_DNA"/>
</dbReference>
<feature type="transmembrane region" description="Helical" evidence="1">
    <location>
        <begin position="28"/>
        <end position="52"/>
    </location>
</feature>
<organism evidence="2 3">
    <name type="scientific">Dankookia rubra</name>
    <dbReference type="NCBI Taxonomy" id="1442381"/>
    <lineage>
        <taxon>Bacteria</taxon>
        <taxon>Pseudomonadati</taxon>
        <taxon>Pseudomonadota</taxon>
        <taxon>Alphaproteobacteria</taxon>
        <taxon>Acetobacterales</taxon>
        <taxon>Roseomonadaceae</taxon>
        <taxon>Dankookia</taxon>
    </lineage>
</organism>
<dbReference type="Proteomes" id="UP000295096">
    <property type="component" value="Unassembled WGS sequence"/>
</dbReference>
<evidence type="ECO:0000313" key="2">
    <source>
        <dbReference type="EMBL" id="TDH59301.1"/>
    </source>
</evidence>
<dbReference type="Pfam" id="PF09948">
    <property type="entry name" value="PpoB2"/>
    <property type="match status" value="1"/>
</dbReference>
<keyword evidence="1" id="KW-0472">Membrane</keyword>
<dbReference type="InterPro" id="IPR018688">
    <property type="entry name" value="PpoB2-like"/>
</dbReference>
<keyword evidence="1" id="KW-1133">Transmembrane helix</keyword>
<evidence type="ECO:0000313" key="3">
    <source>
        <dbReference type="Proteomes" id="UP000295096"/>
    </source>
</evidence>
<evidence type="ECO:0000256" key="1">
    <source>
        <dbReference type="SAM" id="Phobius"/>
    </source>
</evidence>
<protein>
    <submittedName>
        <fullName evidence="2">DUF2182 domain-containing protein</fullName>
    </submittedName>
</protein>
<keyword evidence="3" id="KW-1185">Reference proteome</keyword>
<accession>A0A4R5QAB9</accession>
<reference evidence="2 3" key="1">
    <citation type="journal article" date="2016" name="J. Microbiol.">
        <title>Dankookia rubra gen. nov., sp. nov., an alphaproteobacterium isolated from sediment of a shallow stream.</title>
        <authorList>
            <person name="Kim W.H."/>
            <person name="Kim D.H."/>
            <person name="Kang K."/>
            <person name="Ahn T.Y."/>
        </authorList>
    </citation>
    <scope>NUCLEOTIDE SEQUENCE [LARGE SCALE GENOMIC DNA]</scope>
    <source>
        <strain evidence="2 3">JCM30602</strain>
    </source>
</reference>
<keyword evidence="1" id="KW-0812">Transmembrane</keyword>